<comment type="caution">
    <text evidence="4">The sequence shown here is derived from an EMBL/GenBank/DDBJ whole genome shotgun (WGS) entry which is preliminary data.</text>
</comment>
<dbReference type="InterPro" id="IPR023210">
    <property type="entry name" value="NADP_OxRdtase_dom"/>
</dbReference>
<keyword evidence="1" id="KW-0560">Oxidoreductase</keyword>
<name>A0ABQ4U2Z9_9HYPH</name>
<sequence>MDLTHYRTLGRSGLAVSPLALGTMTFGTARWGLDEAGSRAVFDAYLERGGNFVDTADVYAGGEGETMLGRFIDERALRDRIVLATKSGFATGKGPHAGGNGAKHVHTALEGSLRRLRTDYVDLYWVHVWDGITPAEELLETMAGLVRAGTIRYWGLSNTPAWYVAKLATLAALRGLPGPIALQYFYALVNREVEDEHIPLAAEFGLGMVPWSPLAYGLLSGKYDRATVEAAGPRAGGLPKDAAQSSEMRPADDKRLDGANPFGDSLFTPRNWAIVEGVRRVAEAIGQSPARVALAWVVGRSGVASTLMGVSRPAQVTDNIAALDLVLSPEHRAALDAVSAPVEPRLIYGLSRPPLRQAVVFGGAQVQAPSEAP</sequence>
<dbReference type="EMBL" id="BPRB01000158">
    <property type="protein sequence ID" value="GJE60698.1"/>
    <property type="molecule type" value="Genomic_DNA"/>
</dbReference>
<dbReference type="InterPro" id="IPR036812">
    <property type="entry name" value="NAD(P)_OxRdtase_dom_sf"/>
</dbReference>
<proteinExistence type="predicted"/>
<dbReference type="Gene3D" id="3.20.20.100">
    <property type="entry name" value="NADP-dependent oxidoreductase domain"/>
    <property type="match status" value="1"/>
</dbReference>
<evidence type="ECO:0000313" key="5">
    <source>
        <dbReference type="Proteomes" id="UP001055057"/>
    </source>
</evidence>
<accession>A0ABQ4U2Z9</accession>
<feature type="region of interest" description="Disordered" evidence="2">
    <location>
        <begin position="232"/>
        <end position="255"/>
    </location>
</feature>
<reference evidence="4" key="1">
    <citation type="journal article" date="2021" name="Front. Microbiol.">
        <title>Comprehensive Comparative Genomics and Phenotyping of Methylobacterium Species.</title>
        <authorList>
            <person name="Alessa O."/>
            <person name="Ogura Y."/>
            <person name="Fujitani Y."/>
            <person name="Takami H."/>
            <person name="Hayashi T."/>
            <person name="Sahin N."/>
            <person name="Tani A."/>
        </authorList>
    </citation>
    <scope>NUCLEOTIDE SEQUENCE</scope>
    <source>
        <strain evidence="4">DSM 23632</strain>
    </source>
</reference>
<evidence type="ECO:0000313" key="4">
    <source>
        <dbReference type="EMBL" id="GJE60698.1"/>
    </source>
</evidence>
<dbReference type="RefSeq" id="WP_238183310.1">
    <property type="nucleotide sequence ID" value="NZ_BPRB01000158.1"/>
</dbReference>
<feature type="domain" description="NADP-dependent oxidoreductase" evidence="3">
    <location>
        <begin position="18"/>
        <end position="339"/>
    </location>
</feature>
<evidence type="ECO:0000256" key="2">
    <source>
        <dbReference type="SAM" id="MobiDB-lite"/>
    </source>
</evidence>
<dbReference type="SUPFAM" id="SSF51430">
    <property type="entry name" value="NAD(P)-linked oxidoreductase"/>
    <property type="match status" value="1"/>
</dbReference>
<organism evidence="4 5">
    <name type="scientific">Methylobacterium trifolii</name>
    <dbReference type="NCBI Taxonomy" id="1003092"/>
    <lineage>
        <taxon>Bacteria</taxon>
        <taxon>Pseudomonadati</taxon>
        <taxon>Pseudomonadota</taxon>
        <taxon>Alphaproteobacteria</taxon>
        <taxon>Hyphomicrobiales</taxon>
        <taxon>Methylobacteriaceae</taxon>
        <taxon>Methylobacterium</taxon>
    </lineage>
</organism>
<protein>
    <submittedName>
        <fullName evidence="4">1-deoxyxylulose-5-phosphate synthase YajO</fullName>
    </submittedName>
</protein>
<dbReference type="Pfam" id="PF00248">
    <property type="entry name" value="Aldo_ket_red"/>
    <property type="match status" value="1"/>
</dbReference>
<dbReference type="InterPro" id="IPR050523">
    <property type="entry name" value="AKR_Detox_Biosynth"/>
</dbReference>
<dbReference type="PANTHER" id="PTHR43364">
    <property type="entry name" value="NADH-SPECIFIC METHYLGLYOXAL REDUCTASE-RELATED"/>
    <property type="match status" value="1"/>
</dbReference>
<evidence type="ECO:0000256" key="1">
    <source>
        <dbReference type="ARBA" id="ARBA00023002"/>
    </source>
</evidence>
<dbReference type="PANTHER" id="PTHR43364:SF4">
    <property type="entry name" value="NAD(P)-LINKED OXIDOREDUCTASE SUPERFAMILY PROTEIN"/>
    <property type="match status" value="1"/>
</dbReference>
<gene>
    <name evidence="4" type="primary">yajO_1</name>
    <name evidence="4" type="ORF">MPOCJGCO_2812</name>
</gene>
<evidence type="ECO:0000259" key="3">
    <source>
        <dbReference type="Pfam" id="PF00248"/>
    </source>
</evidence>
<dbReference type="Proteomes" id="UP001055057">
    <property type="component" value="Unassembled WGS sequence"/>
</dbReference>
<keyword evidence="5" id="KW-1185">Reference proteome</keyword>
<dbReference type="CDD" id="cd19080">
    <property type="entry name" value="AKR_AKR9A_9B"/>
    <property type="match status" value="1"/>
</dbReference>
<reference evidence="4" key="2">
    <citation type="submission" date="2021-08" db="EMBL/GenBank/DDBJ databases">
        <authorList>
            <person name="Tani A."/>
            <person name="Ola A."/>
            <person name="Ogura Y."/>
            <person name="Katsura K."/>
            <person name="Hayashi T."/>
        </authorList>
    </citation>
    <scope>NUCLEOTIDE SEQUENCE</scope>
    <source>
        <strain evidence="4">DSM 23632</strain>
    </source>
</reference>